<evidence type="ECO:0000256" key="8">
    <source>
        <dbReference type="SAM" id="Phobius"/>
    </source>
</evidence>
<dbReference type="PANTHER" id="PTHR48018">
    <property type="entry name" value="OLFACTORY RECEPTOR"/>
    <property type="match status" value="1"/>
</dbReference>
<dbReference type="Gene3D" id="1.20.1070.10">
    <property type="entry name" value="Rhodopsin 7-helix transmembrane proteins"/>
    <property type="match status" value="1"/>
</dbReference>
<evidence type="ECO:0000256" key="3">
    <source>
        <dbReference type="ARBA" id="ARBA00022989"/>
    </source>
</evidence>
<comment type="subcellular location">
    <subcellularLocation>
        <location evidence="1">Membrane</location>
        <topology evidence="1">Multi-pass membrane protein</topology>
    </subcellularLocation>
</comment>
<feature type="transmembrane region" description="Helical" evidence="8">
    <location>
        <begin position="31"/>
        <end position="49"/>
    </location>
</feature>
<name>A0ABN9L9I1_9NEOB</name>
<gene>
    <name evidence="10" type="ORF">RIMI_LOCUS6237698</name>
</gene>
<organism evidence="10 11">
    <name type="scientific">Ranitomeya imitator</name>
    <name type="common">mimic poison frog</name>
    <dbReference type="NCBI Taxonomy" id="111125"/>
    <lineage>
        <taxon>Eukaryota</taxon>
        <taxon>Metazoa</taxon>
        <taxon>Chordata</taxon>
        <taxon>Craniata</taxon>
        <taxon>Vertebrata</taxon>
        <taxon>Euteleostomi</taxon>
        <taxon>Amphibia</taxon>
        <taxon>Batrachia</taxon>
        <taxon>Anura</taxon>
        <taxon>Neobatrachia</taxon>
        <taxon>Hyloidea</taxon>
        <taxon>Dendrobatidae</taxon>
        <taxon>Dendrobatinae</taxon>
        <taxon>Ranitomeya</taxon>
    </lineage>
</organism>
<keyword evidence="5 8" id="KW-0472">Membrane</keyword>
<evidence type="ECO:0000256" key="5">
    <source>
        <dbReference type="ARBA" id="ARBA00023136"/>
    </source>
</evidence>
<evidence type="ECO:0000256" key="7">
    <source>
        <dbReference type="ARBA" id="ARBA00023224"/>
    </source>
</evidence>
<evidence type="ECO:0000313" key="11">
    <source>
        <dbReference type="Proteomes" id="UP001176940"/>
    </source>
</evidence>
<dbReference type="Proteomes" id="UP001176940">
    <property type="component" value="Unassembled WGS sequence"/>
</dbReference>
<dbReference type="InterPro" id="IPR000725">
    <property type="entry name" value="Olfact_rcpt"/>
</dbReference>
<keyword evidence="2 8" id="KW-0812">Transmembrane</keyword>
<keyword evidence="3 8" id="KW-1133">Transmembrane helix</keyword>
<sequence>MTLVSYIYIISAILKINSKEGRHKTFSTCSSHLTVILLFYGTVLGMYMRPKSSYSMDQDKVFAILYSGVIPMLNPLIYSLKNQEIVACVSTRALTPWGIC</sequence>
<evidence type="ECO:0000256" key="1">
    <source>
        <dbReference type="ARBA" id="ARBA00004141"/>
    </source>
</evidence>
<dbReference type="SUPFAM" id="SSF81321">
    <property type="entry name" value="Family A G protein-coupled receptor-like"/>
    <property type="match status" value="1"/>
</dbReference>
<evidence type="ECO:0000259" key="9">
    <source>
        <dbReference type="PROSITE" id="PS50262"/>
    </source>
</evidence>
<reference evidence="10" key="1">
    <citation type="submission" date="2023-07" db="EMBL/GenBank/DDBJ databases">
        <authorList>
            <person name="Stuckert A."/>
        </authorList>
    </citation>
    <scope>NUCLEOTIDE SEQUENCE</scope>
</reference>
<protein>
    <recommendedName>
        <fullName evidence="9">G-protein coupled receptors family 1 profile domain-containing protein</fullName>
    </recommendedName>
</protein>
<evidence type="ECO:0000256" key="4">
    <source>
        <dbReference type="ARBA" id="ARBA00023040"/>
    </source>
</evidence>
<proteinExistence type="predicted"/>
<keyword evidence="4" id="KW-0297">G-protein coupled receptor</keyword>
<dbReference type="Pfam" id="PF13853">
    <property type="entry name" value="7tm_4"/>
    <property type="match status" value="1"/>
</dbReference>
<dbReference type="EMBL" id="CAUEEQ010011104">
    <property type="protein sequence ID" value="CAJ0935133.1"/>
    <property type="molecule type" value="Genomic_DNA"/>
</dbReference>
<keyword evidence="7" id="KW-0807">Transducer</keyword>
<feature type="transmembrane region" description="Helical" evidence="8">
    <location>
        <begin position="61"/>
        <end position="80"/>
    </location>
</feature>
<dbReference type="PROSITE" id="PS50262">
    <property type="entry name" value="G_PROTEIN_RECEP_F1_2"/>
    <property type="match status" value="1"/>
</dbReference>
<evidence type="ECO:0000256" key="2">
    <source>
        <dbReference type="ARBA" id="ARBA00022692"/>
    </source>
</evidence>
<comment type="caution">
    <text evidence="10">The sequence shown here is derived from an EMBL/GenBank/DDBJ whole genome shotgun (WGS) entry which is preliminary data.</text>
</comment>
<accession>A0ABN9L9I1</accession>
<evidence type="ECO:0000313" key="10">
    <source>
        <dbReference type="EMBL" id="CAJ0935133.1"/>
    </source>
</evidence>
<keyword evidence="6" id="KW-0675">Receptor</keyword>
<dbReference type="InterPro" id="IPR017452">
    <property type="entry name" value="GPCR_Rhodpsn_7TM"/>
</dbReference>
<dbReference type="PRINTS" id="PR00245">
    <property type="entry name" value="OLFACTORYR"/>
</dbReference>
<keyword evidence="11" id="KW-1185">Reference proteome</keyword>
<evidence type="ECO:0000256" key="6">
    <source>
        <dbReference type="ARBA" id="ARBA00023170"/>
    </source>
</evidence>
<feature type="domain" description="G-protein coupled receptors family 1 profile" evidence="9">
    <location>
        <begin position="1"/>
        <end position="78"/>
    </location>
</feature>